<dbReference type="PROSITE" id="PS51178">
    <property type="entry name" value="PASTA"/>
    <property type="match status" value="1"/>
</dbReference>
<dbReference type="EC" id="2.7.11.1" evidence="4"/>
<dbReference type="InterPro" id="IPR005543">
    <property type="entry name" value="PASTA_dom"/>
</dbReference>
<gene>
    <name evidence="4" type="primary">spk1</name>
    <name evidence="4" type="ORF">TFUB20_02682</name>
</gene>
<evidence type="ECO:0000256" key="1">
    <source>
        <dbReference type="SAM" id="MobiDB-lite"/>
    </source>
</evidence>
<protein>
    <submittedName>
        <fullName evidence="4">Serine/threonine-protein kinase PK-1</fullName>
        <ecNumber evidence="4">2.7.11.1</ecNumber>
    </submittedName>
</protein>
<keyword evidence="2" id="KW-0472">Membrane</keyword>
<dbReference type="CDD" id="cd06577">
    <property type="entry name" value="PASTA_pknB"/>
    <property type="match status" value="1"/>
</dbReference>
<feature type="domain" description="PASTA" evidence="3">
    <location>
        <begin position="75"/>
        <end position="142"/>
    </location>
</feature>
<name>A0A1D3UXK8_TANFO</name>
<proteinExistence type="predicted"/>
<dbReference type="GO" id="GO:0004674">
    <property type="term" value="F:protein serine/threonine kinase activity"/>
    <property type="evidence" value="ECO:0007669"/>
    <property type="project" value="UniProtKB-EC"/>
</dbReference>
<dbReference type="AlphaFoldDB" id="A0A1D3UXK8"/>
<keyword evidence="2" id="KW-1133">Transmembrane helix</keyword>
<reference evidence="4 5" key="1">
    <citation type="submission" date="2016-09" db="EMBL/GenBank/DDBJ databases">
        <authorList>
            <person name="Capua I."/>
            <person name="De Benedictis P."/>
            <person name="Joannis T."/>
            <person name="Lombin L.H."/>
            <person name="Cattoli G."/>
        </authorList>
    </citation>
    <scope>NUCLEOTIDE SEQUENCE [LARGE SCALE GENOMIC DNA]</scope>
    <source>
        <strain evidence="4 5">UB20</strain>
    </source>
</reference>
<evidence type="ECO:0000313" key="4">
    <source>
        <dbReference type="EMBL" id="SCQ24782.1"/>
    </source>
</evidence>
<evidence type="ECO:0000256" key="2">
    <source>
        <dbReference type="SAM" id="Phobius"/>
    </source>
</evidence>
<evidence type="ECO:0000259" key="3">
    <source>
        <dbReference type="PROSITE" id="PS51178"/>
    </source>
</evidence>
<keyword evidence="4" id="KW-0808">Transferase</keyword>
<dbReference type="SUPFAM" id="SSF54184">
    <property type="entry name" value="Penicillin-binding protein 2x (pbp-2x), c-terminal domain"/>
    <property type="match status" value="1"/>
</dbReference>
<accession>A0A1D3UXK8</accession>
<dbReference type="Proteomes" id="UP000182057">
    <property type="component" value="Unassembled WGS sequence"/>
</dbReference>
<keyword evidence="4" id="KW-0418">Kinase</keyword>
<feature type="region of interest" description="Disordered" evidence="1">
    <location>
        <begin position="214"/>
        <end position="252"/>
    </location>
</feature>
<dbReference type="Pfam" id="PF03793">
    <property type="entry name" value="PASTA"/>
    <property type="match status" value="1"/>
</dbReference>
<sequence length="252" mass="27881">MTREGKSFRNETFTFFFCAYARFCLLLPAKMQIDFKNIREQFMRMPIVLHVLLIGGVLCLLSAITLQALRGYTLHNQAIVVPDVKGLQLEEASTFFENNDLRYTVIDSVYTKDVPPGAIYEMVPGAGSKVKEGRIIFVTLNARTAQTASVPDVADLSFRQAYALLQSKGFTSIEILYVPGRYRDLALGIELRGHLLKPGERVPVAARLVLKVSDGGSAPDAASGDSIDTSPESSRPHTEETTSSPSENEKWF</sequence>
<organism evidence="4 5">
    <name type="scientific">Tannerella forsythia</name>
    <name type="common">Bacteroides forsythus</name>
    <dbReference type="NCBI Taxonomy" id="28112"/>
    <lineage>
        <taxon>Bacteria</taxon>
        <taxon>Pseudomonadati</taxon>
        <taxon>Bacteroidota</taxon>
        <taxon>Bacteroidia</taxon>
        <taxon>Bacteroidales</taxon>
        <taxon>Tannerellaceae</taxon>
        <taxon>Tannerella</taxon>
    </lineage>
</organism>
<dbReference type="Gene3D" id="3.30.10.20">
    <property type="match status" value="1"/>
</dbReference>
<dbReference type="EMBL" id="FMMM01000086">
    <property type="protein sequence ID" value="SCQ24782.1"/>
    <property type="molecule type" value="Genomic_DNA"/>
</dbReference>
<keyword evidence="2" id="KW-0812">Transmembrane</keyword>
<feature type="transmembrane region" description="Helical" evidence="2">
    <location>
        <begin position="49"/>
        <end position="69"/>
    </location>
</feature>
<dbReference type="SMART" id="SM00740">
    <property type="entry name" value="PASTA"/>
    <property type="match status" value="2"/>
</dbReference>
<evidence type="ECO:0000313" key="5">
    <source>
        <dbReference type="Proteomes" id="UP000182057"/>
    </source>
</evidence>